<keyword evidence="10" id="KW-1185">Reference proteome</keyword>
<dbReference type="PANTHER" id="PTHR20982:SF3">
    <property type="entry name" value="MITOCHONDRIAL RIBOSOME RECYCLING FACTOR PSEUDO 1"/>
    <property type="match status" value="1"/>
</dbReference>
<evidence type="ECO:0000256" key="5">
    <source>
        <dbReference type="ARBA" id="ARBA00025050"/>
    </source>
</evidence>
<dbReference type="EMBL" id="ARXV01000003">
    <property type="protein sequence ID" value="KGD65648.1"/>
    <property type="molecule type" value="Genomic_DNA"/>
</dbReference>
<feature type="coiled-coil region" evidence="7">
    <location>
        <begin position="132"/>
        <end position="159"/>
    </location>
</feature>
<reference evidence="9 10" key="1">
    <citation type="submission" date="2012-09" db="EMBL/GenBank/DDBJ databases">
        <title>Genome Sequence of alkane-degrading Bacterium Alcanivorax sp. 19-m-6.</title>
        <authorList>
            <person name="Lai Q."/>
            <person name="Shao Z."/>
        </authorList>
    </citation>
    <scope>NUCLEOTIDE SEQUENCE [LARGE SCALE GENOMIC DNA]</scope>
    <source>
        <strain evidence="9 10">19-m-6</strain>
    </source>
</reference>
<keyword evidence="4 6" id="KW-0648">Protein biosynthesis</keyword>
<proteinExistence type="inferred from homology"/>
<dbReference type="InterPro" id="IPR002661">
    <property type="entry name" value="Ribosome_recyc_fac"/>
</dbReference>
<sequence length="185" mass="20886">MIDDIRDDAESRMKKSLAALDTAMKRIRTGRAHPSLLDNVTVDYYGSDTPLKQLGNISVEEGRTLTISPFDKSLIPQIEKAIMTSDLGLNPSTSGNLIRLPLPPLTEETRRDLVKVVRGEAEQARVSIRNIRRDANSDLKELLKEKEISEDESRRGEELVQQLTDKMVAEVEKVLKEKEEELMTV</sequence>
<accession>A0A095TTE9</accession>
<dbReference type="Pfam" id="PF01765">
    <property type="entry name" value="RRF"/>
    <property type="match status" value="1"/>
</dbReference>
<dbReference type="STRING" id="1177154.Y5S_00872"/>
<evidence type="ECO:0000259" key="8">
    <source>
        <dbReference type="Pfam" id="PF01765"/>
    </source>
</evidence>
<dbReference type="Proteomes" id="UP000029444">
    <property type="component" value="Unassembled WGS sequence"/>
</dbReference>
<comment type="similarity">
    <text evidence="2 6">Belongs to the RRF family.</text>
</comment>
<evidence type="ECO:0000256" key="2">
    <source>
        <dbReference type="ARBA" id="ARBA00005912"/>
    </source>
</evidence>
<gene>
    <name evidence="6" type="primary">frr</name>
    <name evidence="9" type="ORF">Y5S_00872</name>
</gene>
<evidence type="ECO:0000256" key="6">
    <source>
        <dbReference type="HAMAP-Rule" id="MF_00040"/>
    </source>
</evidence>
<keyword evidence="7" id="KW-0175">Coiled coil</keyword>
<comment type="function">
    <text evidence="5 6">Responsible for the release of ribosomes from messenger RNA at the termination of protein biosynthesis. May increase the efficiency of translation by recycling ribosomes from one round of translation to another.</text>
</comment>
<dbReference type="SUPFAM" id="SSF55194">
    <property type="entry name" value="Ribosome recycling factor, RRF"/>
    <property type="match status" value="1"/>
</dbReference>
<dbReference type="FunFam" id="1.10.132.20:FF:000001">
    <property type="entry name" value="Ribosome-recycling factor"/>
    <property type="match status" value="1"/>
</dbReference>
<dbReference type="GO" id="GO:0043023">
    <property type="term" value="F:ribosomal large subunit binding"/>
    <property type="evidence" value="ECO:0007669"/>
    <property type="project" value="TreeGrafter"/>
</dbReference>
<protein>
    <recommendedName>
        <fullName evidence="6">Ribosome-recycling factor</fullName>
        <shortName evidence="6">RRF</shortName>
    </recommendedName>
    <alternativeName>
        <fullName evidence="6">Ribosome-releasing factor</fullName>
    </alternativeName>
</protein>
<evidence type="ECO:0000256" key="3">
    <source>
        <dbReference type="ARBA" id="ARBA00022490"/>
    </source>
</evidence>
<dbReference type="eggNOG" id="COG0233">
    <property type="taxonomic scope" value="Bacteria"/>
</dbReference>
<evidence type="ECO:0000256" key="4">
    <source>
        <dbReference type="ARBA" id="ARBA00022917"/>
    </source>
</evidence>
<keyword evidence="3 6" id="KW-0963">Cytoplasm</keyword>
<dbReference type="InterPro" id="IPR023584">
    <property type="entry name" value="Ribosome_recyc_fac_dom"/>
</dbReference>
<evidence type="ECO:0000256" key="7">
    <source>
        <dbReference type="SAM" id="Coils"/>
    </source>
</evidence>
<dbReference type="PATRIC" id="fig|1177154.3.peg.881"/>
<dbReference type="InterPro" id="IPR036191">
    <property type="entry name" value="RRF_sf"/>
</dbReference>
<evidence type="ECO:0000313" key="9">
    <source>
        <dbReference type="EMBL" id="KGD65648.1"/>
    </source>
</evidence>
<dbReference type="CDD" id="cd00520">
    <property type="entry name" value="RRF"/>
    <property type="match status" value="1"/>
</dbReference>
<dbReference type="GO" id="GO:0002184">
    <property type="term" value="P:cytoplasmic translational termination"/>
    <property type="evidence" value="ECO:0007669"/>
    <property type="project" value="TreeGrafter"/>
</dbReference>
<evidence type="ECO:0000256" key="1">
    <source>
        <dbReference type="ARBA" id="ARBA00004496"/>
    </source>
</evidence>
<dbReference type="NCBIfam" id="TIGR00496">
    <property type="entry name" value="frr"/>
    <property type="match status" value="1"/>
</dbReference>
<dbReference type="GO" id="GO:0005829">
    <property type="term" value="C:cytosol"/>
    <property type="evidence" value="ECO:0007669"/>
    <property type="project" value="GOC"/>
</dbReference>
<evidence type="ECO:0000313" key="10">
    <source>
        <dbReference type="Proteomes" id="UP000029444"/>
    </source>
</evidence>
<dbReference type="Gene3D" id="3.30.1360.40">
    <property type="match status" value="1"/>
</dbReference>
<dbReference type="PANTHER" id="PTHR20982">
    <property type="entry name" value="RIBOSOME RECYCLING FACTOR"/>
    <property type="match status" value="1"/>
</dbReference>
<comment type="caution">
    <text evidence="9">The sequence shown here is derived from an EMBL/GenBank/DDBJ whole genome shotgun (WGS) entry which is preliminary data.</text>
</comment>
<dbReference type="RefSeq" id="WP_035230845.1">
    <property type="nucleotide sequence ID" value="NZ_ARXV01000003.1"/>
</dbReference>
<name>A0A095TTE9_9GAMM</name>
<comment type="subcellular location">
    <subcellularLocation>
        <location evidence="1 6">Cytoplasm</location>
    </subcellularLocation>
</comment>
<organism evidence="9 10">
    <name type="scientific">Alcanivorax nanhaiticus</name>
    <dbReference type="NCBI Taxonomy" id="1177154"/>
    <lineage>
        <taxon>Bacteria</taxon>
        <taxon>Pseudomonadati</taxon>
        <taxon>Pseudomonadota</taxon>
        <taxon>Gammaproteobacteria</taxon>
        <taxon>Oceanospirillales</taxon>
        <taxon>Alcanivoracaceae</taxon>
        <taxon>Alcanivorax</taxon>
    </lineage>
</organism>
<feature type="domain" description="Ribosome recycling factor" evidence="8">
    <location>
        <begin position="21"/>
        <end position="183"/>
    </location>
</feature>
<dbReference type="Gene3D" id="1.10.132.20">
    <property type="entry name" value="Ribosome-recycling factor"/>
    <property type="match status" value="1"/>
</dbReference>
<dbReference type="HAMAP" id="MF_00040">
    <property type="entry name" value="RRF"/>
    <property type="match status" value="1"/>
</dbReference>
<dbReference type="OrthoDB" id="9804006at2"/>
<dbReference type="FunFam" id="3.30.1360.40:FF:000001">
    <property type="entry name" value="Ribosome-recycling factor"/>
    <property type="match status" value="1"/>
</dbReference>
<dbReference type="AlphaFoldDB" id="A0A095TTE9"/>